<accession>A0ABR2RBF5</accession>
<keyword evidence="3" id="KW-0732">Signal</keyword>
<keyword evidence="2" id="KW-0472">Membrane</keyword>
<feature type="region of interest" description="Disordered" evidence="1">
    <location>
        <begin position="244"/>
        <end position="264"/>
    </location>
</feature>
<protein>
    <submittedName>
        <fullName evidence="4">Uncharacterized protein</fullName>
    </submittedName>
</protein>
<evidence type="ECO:0000256" key="3">
    <source>
        <dbReference type="SAM" id="SignalP"/>
    </source>
</evidence>
<comment type="caution">
    <text evidence="4">The sequence shown here is derived from an EMBL/GenBank/DDBJ whole genome shotgun (WGS) entry which is preliminary data.</text>
</comment>
<keyword evidence="5" id="KW-1185">Reference proteome</keyword>
<evidence type="ECO:0000313" key="5">
    <source>
        <dbReference type="Proteomes" id="UP001396334"/>
    </source>
</evidence>
<gene>
    <name evidence="4" type="ORF">V6N11_036789</name>
</gene>
<feature type="region of interest" description="Disordered" evidence="1">
    <location>
        <begin position="178"/>
        <end position="200"/>
    </location>
</feature>
<evidence type="ECO:0000256" key="2">
    <source>
        <dbReference type="SAM" id="Phobius"/>
    </source>
</evidence>
<feature type="chain" id="PRO_5046302355" evidence="3">
    <location>
        <begin position="26"/>
        <end position="337"/>
    </location>
</feature>
<dbReference type="EMBL" id="JBBPBN010000024">
    <property type="protein sequence ID" value="KAK9010278.1"/>
    <property type="molecule type" value="Genomic_DNA"/>
</dbReference>
<name>A0ABR2RBF5_9ROSI</name>
<sequence>MQTQAPKVCFSLFVVLSLLANHTISTDSSEHYAPSASESENKSASSESYFSVSPGANIPDIVTESNETLPEENVSTPSDSNEPTDLQTKGEQTLIDQELASSPSVNADTTIETKGDANIPTSPPPIVDNSVLDTRDMDSLSQENTSVPLSNADPPAAETKESSIEDLFQENMSLPPTVETEEEGNNVSQENTLVPSSSPPLLSPAYTVSESPENVPQLNDYSSLSIAAVPAPSEALSYPVLDLDPTTQSTPSNDETYESASTSNQHEIFPSNYRAEDMTVEPYQEEEDSWNRTNGAVACVLVGAFVIGVGGFVYQKRKKDDVKAHHEYECLTKKEGV</sequence>
<feature type="signal peptide" evidence="3">
    <location>
        <begin position="1"/>
        <end position="25"/>
    </location>
</feature>
<keyword evidence="2" id="KW-1133">Transmembrane helix</keyword>
<feature type="transmembrane region" description="Helical" evidence="2">
    <location>
        <begin position="295"/>
        <end position="314"/>
    </location>
</feature>
<organism evidence="4 5">
    <name type="scientific">Hibiscus sabdariffa</name>
    <name type="common">roselle</name>
    <dbReference type="NCBI Taxonomy" id="183260"/>
    <lineage>
        <taxon>Eukaryota</taxon>
        <taxon>Viridiplantae</taxon>
        <taxon>Streptophyta</taxon>
        <taxon>Embryophyta</taxon>
        <taxon>Tracheophyta</taxon>
        <taxon>Spermatophyta</taxon>
        <taxon>Magnoliopsida</taxon>
        <taxon>eudicotyledons</taxon>
        <taxon>Gunneridae</taxon>
        <taxon>Pentapetalae</taxon>
        <taxon>rosids</taxon>
        <taxon>malvids</taxon>
        <taxon>Malvales</taxon>
        <taxon>Malvaceae</taxon>
        <taxon>Malvoideae</taxon>
        <taxon>Hibiscus</taxon>
    </lineage>
</organism>
<evidence type="ECO:0000256" key="1">
    <source>
        <dbReference type="SAM" id="MobiDB-lite"/>
    </source>
</evidence>
<proteinExistence type="predicted"/>
<dbReference type="Proteomes" id="UP001396334">
    <property type="component" value="Unassembled WGS sequence"/>
</dbReference>
<feature type="compositionally biased region" description="Polar residues" evidence="1">
    <location>
        <begin position="245"/>
        <end position="264"/>
    </location>
</feature>
<feature type="region of interest" description="Disordered" evidence="1">
    <location>
        <begin position="27"/>
        <end position="162"/>
    </location>
</feature>
<keyword evidence="2" id="KW-0812">Transmembrane</keyword>
<feature type="compositionally biased region" description="Polar residues" evidence="1">
    <location>
        <begin position="63"/>
        <end position="112"/>
    </location>
</feature>
<reference evidence="4 5" key="1">
    <citation type="journal article" date="2024" name="G3 (Bethesda)">
        <title>Genome assembly of Hibiscus sabdariffa L. provides insights into metabolisms of medicinal natural products.</title>
        <authorList>
            <person name="Kim T."/>
        </authorList>
    </citation>
    <scope>NUCLEOTIDE SEQUENCE [LARGE SCALE GENOMIC DNA]</scope>
    <source>
        <strain evidence="4">TK-2024</strain>
        <tissue evidence="4">Old leaves</tissue>
    </source>
</reference>
<feature type="compositionally biased region" description="Polar residues" evidence="1">
    <location>
        <begin position="139"/>
        <end position="149"/>
    </location>
</feature>
<feature type="compositionally biased region" description="Polar residues" evidence="1">
    <location>
        <begin position="185"/>
        <end position="194"/>
    </location>
</feature>
<feature type="compositionally biased region" description="Low complexity" evidence="1">
    <location>
        <begin position="33"/>
        <end position="51"/>
    </location>
</feature>
<evidence type="ECO:0000313" key="4">
    <source>
        <dbReference type="EMBL" id="KAK9010278.1"/>
    </source>
</evidence>